<evidence type="ECO:0000313" key="2">
    <source>
        <dbReference type="EMBL" id="KAG6632847.1"/>
    </source>
</evidence>
<feature type="region of interest" description="Disordered" evidence="1">
    <location>
        <begin position="45"/>
        <end position="70"/>
    </location>
</feature>
<comment type="caution">
    <text evidence="2">The sequence shown here is derived from an EMBL/GenBank/DDBJ whole genome shotgun (WGS) entry which is preliminary data.</text>
</comment>
<protein>
    <submittedName>
        <fullName evidence="2">Uncharacterized protein</fullName>
    </submittedName>
</protein>
<dbReference type="AlphaFoldDB" id="A0A8T1NVI1"/>
<sequence>MKPFLLKSTNDLNSCQPDRLMQINVVENQALSLLPTIAHTKKKKTISKKIPKIKHKKATKNSKYLKKSSQKMRITIEKKEKKSKKENENLREYFQEHLMNFKQTKRDNLKPNNKAWE</sequence>
<accession>A0A8T1NVI1</accession>
<name>A0A8T1NVI1_CARIL</name>
<gene>
    <name evidence="2" type="ORF">CIPAW_12G007200</name>
</gene>
<evidence type="ECO:0000256" key="1">
    <source>
        <dbReference type="SAM" id="MobiDB-lite"/>
    </source>
</evidence>
<keyword evidence="3" id="KW-1185">Reference proteome</keyword>
<proteinExistence type="predicted"/>
<reference evidence="2" key="1">
    <citation type="submission" date="2020-12" db="EMBL/GenBank/DDBJ databases">
        <title>WGS assembly of Carya illinoinensis cv. Pawnee.</title>
        <authorList>
            <person name="Platts A."/>
            <person name="Shu S."/>
            <person name="Wright S."/>
            <person name="Barry K."/>
            <person name="Edger P."/>
            <person name="Pires J.C."/>
            <person name="Schmutz J."/>
        </authorList>
    </citation>
    <scope>NUCLEOTIDE SEQUENCE</scope>
    <source>
        <tissue evidence="2">Leaf</tissue>
    </source>
</reference>
<dbReference type="Proteomes" id="UP000811609">
    <property type="component" value="Chromosome 12"/>
</dbReference>
<dbReference type="EMBL" id="CM031820">
    <property type="protein sequence ID" value="KAG6632847.1"/>
    <property type="molecule type" value="Genomic_DNA"/>
</dbReference>
<evidence type="ECO:0000313" key="3">
    <source>
        <dbReference type="Proteomes" id="UP000811609"/>
    </source>
</evidence>
<organism evidence="2 3">
    <name type="scientific">Carya illinoinensis</name>
    <name type="common">Pecan</name>
    <dbReference type="NCBI Taxonomy" id="32201"/>
    <lineage>
        <taxon>Eukaryota</taxon>
        <taxon>Viridiplantae</taxon>
        <taxon>Streptophyta</taxon>
        <taxon>Embryophyta</taxon>
        <taxon>Tracheophyta</taxon>
        <taxon>Spermatophyta</taxon>
        <taxon>Magnoliopsida</taxon>
        <taxon>eudicotyledons</taxon>
        <taxon>Gunneridae</taxon>
        <taxon>Pentapetalae</taxon>
        <taxon>rosids</taxon>
        <taxon>fabids</taxon>
        <taxon>Fagales</taxon>
        <taxon>Juglandaceae</taxon>
        <taxon>Carya</taxon>
    </lineage>
</organism>